<reference evidence="1" key="1">
    <citation type="journal article" date="2020" name="Stud. Mycol.">
        <title>101 Dothideomycetes genomes: a test case for predicting lifestyles and emergence of pathogens.</title>
        <authorList>
            <person name="Haridas S."/>
            <person name="Albert R."/>
            <person name="Binder M."/>
            <person name="Bloem J."/>
            <person name="Labutti K."/>
            <person name="Salamov A."/>
            <person name="Andreopoulos B."/>
            <person name="Baker S."/>
            <person name="Barry K."/>
            <person name="Bills G."/>
            <person name="Bluhm B."/>
            <person name="Cannon C."/>
            <person name="Castanera R."/>
            <person name="Culley D."/>
            <person name="Daum C."/>
            <person name="Ezra D."/>
            <person name="Gonzalez J."/>
            <person name="Henrissat B."/>
            <person name="Kuo A."/>
            <person name="Liang C."/>
            <person name="Lipzen A."/>
            <person name="Lutzoni F."/>
            <person name="Magnuson J."/>
            <person name="Mondo S."/>
            <person name="Nolan M."/>
            <person name="Ohm R."/>
            <person name="Pangilinan J."/>
            <person name="Park H.-J."/>
            <person name="Ramirez L."/>
            <person name="Alfaro M."/>
            <person name="Sun H."/>
            <person name="Tritt A."/>
            <person name="Yoshinaga Y."/>
            <person name="Zwiers L.-H."/>
            <person name="Turgeon B."/>
            <person name="Goodwin S."/>
            <person name="Spatafora J."/>
            <person name="Crous P."/>
            <person name="Grigoriev I."/>
        </authorList>
    </citation>
    <scope>NUCLEOTIDE SEQUENCE</scope>
    <source>
        <strain evidence="1">CBS 110217</strain>
    </source>
</reference>
<dbReference type="Proteomes" id="UP000799777">
    <property type="component" value="Unassembled WGS sequence"/>
</dbReference>
<dbReference type="EMBL" id="ML978198">
    <property type="protein sequence ID" value="KAF2029620.1"/>
    <property type="molecule type" value="Genomic_DNA"/>
</dbReference>
<evidence type="ECO:0000313" key="1">
    <source>
        <dbReference type="EMBL" id="KAF2029620.1"/>
    </source>
</evidence>
<dbReference type="OrthoDB" id="3801233at2759"/>
<organism evidence="1 2">
    <name type="scientific">Setomelanomma holmii</name>
    <dbReference type="NCBI Taxonomy" id="210430"/>
    <lineage>
        <taxon>Eukaryota</taxon>
        <taxon>Fungi</taxon>
        <taxon>Dikarya</taxon>
        <taxon>Ascomycota</taxon>
        <taxon>Pezizomycotina</taxon>
        <taxon>Dothideomycetes</taxon>
        <taxon>Pleosporomycetidae</taxon>
        <taxon>Pleosporales</taxon>
        <taxon>Pleosporineae</taxon>
        <taxon>Phaeosphaeriaceae</taxon>
        <taxon>Setomelanomma</taxon>
    </lineage>
</organism>
<dbReference type="AlphaFoldDB" id="A0A9P4H8E3"/>
<name>A0A9P4H8E3_9PLEO</name>
<sequence>MLVQSEAQHTCQPVAEAPSTEYASDVVSAFLHQQTCVRQQNLLVCPICSQLFLSNGERWELKDVLWNIHSCQHGGSLSVIDQEDYVAIWTLAIAREENARRRLFGRIGPRKTWAPHDHKKAYKKKRKIGHLLGEQREFVVAKHIINLTPLRKMSQVNEDGTIGVWLIQRTFASRWGMFDEEVLKTVDAGNWLPSLSGTEDNGSAEKQTRSNASVSAIFLRIIKPLPNVRFECAYQGDAEDEPRCIRQLANGSPRIHQKFHAKSDRGYDEYLGHVVRFEDGSCIIFGKTCQGRHCCDAVAALSAGEDTAVALCAEEAAIRLILAATEIEVAIRLVLAAPATGVAFGFSVGLPEGASLLFGGSGTSTSGRSSGFGFGIESGFSGGPGTTGLGSRDFGIFGMIGGGGGAGGFGNMGNPGVRRYGAKVPAPSKSAHL</sequence>
<gene>
    <name evidence="1" type="ORF">EK21DRAFT_89564</name>
</gene>
<comment type="caution">
    <text evidence="1">The sequence shown here is derived from an EMBL/GenBank/DDBJ whole genome shotgun (WGS) entry which is preliminary data.</text>
</comment>
<accession>A0A9P4H8E3</accession>
<protein>
    <submittedName>
        <fullName evidence="1">Uncharacterized protein</fullName>
    </submittedName>
</protein>
<proteinExistence type="predicted"/>
<evidence type="ECO:0000313" key="2">
    <source>
        <dbReference type="Proteomes" id="UP000799777"/>
    </source>
</evidence>
<keyword evidence="2" id="KW-1185">Reference proteome</keyword>